<accession>A0A942SVL4</accession>
<dbReference type="Pfam" id="PF20730">
    <property type="entry name" value="YetF_N"/>
    <property type="match status" value="1"/>
</dbReference>
<dbReference type="Proteomes" id="UP000677265">
    <property type="component" value="Unassembled WGS sequence"/>
</dbReference>
<dbReference type="PANTHER" id="PTHR34582">
    <property type="entry name" value="UPF0702 TRANSMEMBRANE PROTEIN YCAP"/>
    <property type="match status" value="1"/>
</dbReference>
<dbReference type="Gene3D" id="3.30.240.20">
    <property type="entry name" value="bsu07140 like domains"/>
    <property type="match status" value="2"/>
</dbReference>
<dbReference type="InterPro" id="IPR023090">
    <property type="entry name" value="UPF0702_alpha/beta_dom_sf"/>
</dbReference>
<evidence type="ECO:0000259" key="9">
    <source>
        <dbReference type="Pfam" id="PF20730"/>
    </source>
</evidence>
<evidence type="ECO:0000256" key="2">
    <source>
        <dbReference type="ARBA" id="ARBA00006448"/>
    </source>
</evidence>
<evidence type="ECO:0000256" key="5">
    <source>
        <dbReference type="ARBA" id="ARBA00022989"/>
    </source>
</evidence>
<keyword evidence="3" id="KW-1003">Cell membrane</keyword>
<feature type="transmembrane region" description="Helical" evidence="7">
    <location>
        <begin position="58"/>
        <end position="75"/>
    </location>
</feature>
<sequence>MSYVDIILELVIGYIALFITVKFLGKTQLSQITPFDFISALVLGDLLSSAVFDEGAGILKVLLAIGVWGFLIYFTEMLTQKSRKLRVFFEGKPSMIINRGKIDWREMKKNRLDLDQLKQMLRSKDVFSLEEVEYAIFENSGGISILKKPEADTPTCKDLKIKAEQKTIPLTIISDGEILEENLKQAGLDENWLYKELDKGGVKNPKEVCYAEWQTGKPLYFQKY</sequence>
<feature type="domain" description="YetF-like N-terminal transmembrane" evidence="9">
    <location>
        <begin position="3"/>
        <end position="77"/>
    </location>
</feature>
<dbReference type="EMBL" id="JAGYPE010000001">
    <property type="protein sequence ID" value="MBS4180616.1"/>
    <property type="molecule type" value="Genomic_DNA"/>
</dbReference>
<dbReference type="RefSeq" id="WP_213140580.1">
    <property type="nucleotide sequence ID" value="NZ_JAGYPE020000001.1"/>
</dbReference>
<keyword evidence="6 7" id="KW-0472">Membrane</keyword>
<dbReference type="EMBL" id="JAGYPE020000001">
    <property type="protein sequence ID" value="MCH6264202.1"/>
    <property type="molecule type" value="Genomic_DNA"/>
</dbReference>
<comment type="caution">
    <text evidence="10">The sequence shown here is derived from an EMBL/GenBank/DDBJ whole genome shotgun (WGS) entry which is preliminary data.</text>
</comment>
<proteinExistence type="inferred from homology"/>
<evidence type="ECO:0000256" key="6">
    <source>
        <dbReference type="ARBA" id="ARBA00023136"/>
    </source>
</evidence>
<evidence type="ECO:0000256" key="3">
    <source>
        <dbReference type="ARBA" id="ARBA00022475"/>
    </source>
</evidence>
<gene>
    <name evidence="11" type="ORF">KHB02_001505</name>
    <name evidence="10" type="ORF">KHB02_04315</name>
</gene>
<dbReference type="InterPro" id="IPR048454">
    <property type="entry name" value="YetF_N"/>
</dbReference>
<reference evidence="10" key="1">
    <citation type="submission" date="2021-05" db="EMBL/GenBank/DDBJ databases">
        <title>Novel Bacillus species.</title>
        <authorList>
            <person name="Liu G."/>
        </authorList>
    </citation>
    <scope>NUCLEOTIDE SEQUENCE</scope>
    <source>
        <strain evidence="10 12">FJAT-50051</strain>
    </source>
</reference>
<feature type="transmembrane region" description="Helical" evidence="7">
    <location>
        <begin position="6"/>
        <end position="25"/>
    </location>
</feature>
<evidence type="ECO:0000259" key="8">
    <source>
        <dbReference type="Pfam" id="PF04239"/>
    </source>
</evidence>
<dbReference type="GO" id="GO:0005886">
    <property type="term" value="C:plasma membrane"/>
    <property type="evidence" value="ECO:0007669"/>
    <property type="project" value="UniProtKB-SubCell"/>
</dbReference>
<feature type="domain" description="YetF C-terminal" evidence="8">
    <location>
        <begin position="80"/>
        <end position="214"/>
    </location>
</feature>
<dbReference type="AlphaFoldDB" id="A0A942SVL4"/>
<evidence type="ECO:0000313" key="10">
    <source>
        <dbReference type="EMBL" id="MBS4180616.1"/>
    </source>
</evidence>
<comment type="subcellular location">
    <subcellularLocation>
        <location evidence="1">Cell membrane</location>
        <topology evidence="1">Multi-pass membrane protein</topology>
    </subcellularLocation>
</comment>
<dbReference type="PANTHER" id="PTHR34582:SF5">
    <property type="entry name" value="UPF0702 TRANSMEMBRANE PROTEIN YETF"/>
    <property type="match status" value="1"/>
</dbReference>
<keyword evidence="5 7" id="KW-1133">Transmembrane helix</keyword>
<evidence type="ECO:0000256" key="1">
    <source>
        <dbReference type="ARBA" id="ARBA00004651"/>
    </source>
</evidence>
<keyword evidence="4 7" id="KW-0812">Transmembrane</keyword>
<organism evidence="10">
    <name type="scientific">Neobacillus citreus</name>
    <dbReference type="NCBI Taxonomy" id="2833578"/>
    <lineage>
        <taxon>Bacteria</taxon>
        <taxon>Bacillati</taxon>
        <taxon>Bacillota</taxon>
        <taxon>Bacilli</taxon>
        <taxon>Bacillales</taxon>
        <taxon>Bacillaceae</taxon>
        <taxon>Neobacillus</taxon>
    </lineage>
</organism>
<evidence type="ECO:0000256" key="4">
    <source>
        <dbReference type="ARBA" id="ARBA00022692"/>
    </source>
</evidence>
<keyword evidence="12" id="KW-1185">Reference proteome</keyword>
<evidence type="ECO:0000256" key="7">
    <source>
        <dbReference type="SAM" id="Phobius"/>
    </source>
</evidence>
<evidence type="ECO:0000313" key="11">
    <source>
        <dbReference type="EMBL" id="MCH6264202.1"/>
    </source>
</evidence>
<comment type="similarity">
    <text evidence="2">Belongs to the UPF0702 family.</text>
</comment>
<evidence type="ECO:0000313" key="12">
    <source>
        <dbReference type="Proteomes" id="UP000677265"/>
    </source>
</evidence>
<protein>
    <submittedName>
        <fullName evidence="10">DUF421 domain-containing protein</fullName>
    </submittedName>
</protein>
<dbReference type="Pfam" id="PF04239">
    <property type="entry name" value="DUF421"/>
    <property type="match status" value="1"/>
</dbReference>
<dbReference type="InterPro" id="IPR007353">
    <property type="entry name" value="DUF421"/>
</dbReference>
<name>A0A942SVL4_9BACI</name>